<proteinExistence type="predicted"/>
<sequence length="127" mass="14087">MIKKLHRTERSAFYHLPIYCGFCGKLACDFEGQIEERCKHVLFVAHEEGFEYLAERATAQLVEKGFAVEKSEDGAIQIERVAGKEDLGIPDTITDEFEFEDGVKVVAIVGPPSASETYVGFAPVEGE</sequence>
<dbReference type="EMBL" id="LT670844">
    <property type="protein sequence ID" value="SHJ90067.1"/>
    <property type="molecule type" value="Genomic_DNA"/>
</dbReference>
<gene>
    <name evidence="1" type="ORF">SAMN05444159_1841</name>
</gene>
<organism evidence="1 2">
    <name type="scientific">Bradyrhizobium lablabi</name>
    <dbReference type="NCBI Taxonomy" id="722472"/>
    <lineage>
        <taxon>Bacteria</taxon>
        <taxon>Pseudomonadati</taxon>
        <taxon>Pseudomonadota</taxon>
        <taxon>Alphaproteobacteria</taxon>
        <taxon>Hyphomicrobiales</taxon>
        <taxon>Nitrobacteraceae</taxon>
        <taxon>Bradyrhizobium</taxon>
    </lineage>
</organism>
<evidence type="ECO:0000313" key="1">
    <source>
        <dbReference type="EMBL" id="SHJ90067.1"/>
    </source>
</evidence>
<dbReference type="Proteomes" id="UP000189935">
    <property type="component" value="Chromosome I"/>
</dbReference>
<evidence type="ECO:0000313" key="2">
    <source>
        <dbReference type="Proteomes" id="UP000189935"/>
    </source>
</evidence>
<accession>A0A1M6N2Z3</accession>
<dbReference type="AlphaFoldDB" id="A0A1M6N2Z3"/>
<dbReference type="RefSeq" id="WP_079537880.1">
    <property type="nucleotide sequence ID" value="NZ_LT670844.1"/>
</dbReference>
<dbReference type="OrthoDB" id="8482015at2"/>
<name>A0A1M6N2Z3_9BRAD</name>
<protein>
    <submittedName>
        <fullName evidence="1">Uncharacterized protein</fullName>
    </submittedName>
</protein>
<reference evidence="1 2" key="1">
    <citation type="submission" date="2016-11" db="EMBL/GenBank/DDBJ databases">
        <authorList>
            <person name="Jaros S."/>
            <person name="Januszkiewicz K."/>
            <person name="Wedrychowicz H."/>
        </authorList>
    </citation>
    <scope>NUCLEOTIDE SEQUENCE [LARGE SCALE GENOMIC DNA]</scope>
    <source>
        <strain evidence="1 2">GAS499</strain>
    </source>
</reference>